<dbReference type="Pfam" id="PF00512">
    <property type="entry name" value="HisKA"/>
    <property type="match status" value="1"/>
</dbReference>
<keyword evidence="13" id="KW-1133">Transmembrane helix</keyword>
<evidence type="ECO:0000313" key="18">
    <source>
        <dbReference type="EMBL" id="ALN80767.1"/>
    </source>
</evidence>
<dbReference type="InterPro" id="IPR000700">
    <property type="entry name" value="PAS-assoc_C"/>
</dbReference>
<dbReference type="Pfam" id="PF08448">
    <property type="entry name" value="PAS_4"/>
    <property type="match status" value="1"/>
</dbReference>
<dbReference type="SMART" id="SM00448">
    <property type="entry name" value="REC"/>
    <property type="match status" value="2"/>
</dbReference>
<dbReference type="AlphaFoldDB" id="A0A0S2FB31"/>
<evidence type="ECO:0000259" key="14">
    <source>
        <dbReference type="PROSITE" id="PS50109"/>
    </source>
</evidence>
<reference evidence="18 19" key="1">
    <citation type="journal article" date="2015" name="BMC Genomics">
        <title>Comparative genomics and metabolic profiling of the genus Lysobacter.</title>
        <authorList>
            <person name="de Bruijn I."/>
            <person name="Cheng X."/>
            <person name="de Jager V."/>
            <person name="Exposito R.G."/>
            <person name="Watrous J."/>
            <person name="Patel N."/>
            <person name="Postma J."/>
            <person name="Dorrestein P.C."/>
            <person name="Kobayashi D."/>
            <person name="Raaijmakers J.M."/>
        </authorList>
    </citation>
    <scope>NUCLEOTIDE SEQUENCE [LARGE SCALE GENOMIC DNA]</scope>
    <source>
        <strain evidence="18 19">76</strain>
    </source>
</reference>
<keyword evidence="7" id="KW-0418">Kinase</keyword>
<dbReference type="FunFam" id="3.30.565.10:FF:000010">
    <property type="entry name" value="Sensor histidine kinase RcsC"/>
    <property type="match status" value="1"/>
</dbReference>
<dbReference type="InterPro" id="IPR005467">
    <property type="entry name" value="His_kinase_dom"/>
</dbReference>
<evidence type="ECO:0000256" key="3">
    <source>
        <dbReference type="ARBA" id="ARBA00012438"/>
    </source>
</evidence>
<feature type="domain" description="Response regulatory" evidence="15">
    <location>
        <begin position="983"/>
        <end position="1114"/>
    </location>
</feature>
<dbReference type="SMART" id="SM00388">
    <property type="entry name" value="HisKA"/>
    <property type="match status" value="1"/>
</dbReference>
<dbReference type="InterPro" id="IPR013656">
    <property type="entry name" value="PAS_4"/>
</dbReference>
<dbReference type="GO" id="GO:0005524">
    <property type="term" value="F:ATP binding"/>
    <property type="evidence" value="ECO:0007669"/>
    <property type="project" value="UniProtKB-KW"/>
</dbReference>
<dbReference type="CDD" id="cd00082">
    <property type="entry name" value="HisKA"/>
    <property type="match status" value="1"/>
</dbReference>
<organism evidence="18 19">
    <name type="scientific">Lysobacter antibioticus</name>
    <dbReference type="NCBI Taxonomy" id="84531"/>
    <lineage>
        <taxon>Bacteria</taxon>
        <taxon>Pseudomonadati</taxon>
        <taxon>Pseudomonadota</taxon>
        <taxon>Gammaproteobacteria</taxon>
        <taxon>Lysobacterales</taxon>
        <taxon>Lysobacteraceae</taxon>
        <taxon>Lysobacter</taxon>
    </lineage>
</organism>
<dbReference type="FunFam" id="1.10.287.130:FF:000038">
    <property type="entry name" value="Sensory transduction histidine kinase"/>
    <property type="match status" value="1"/>
</dbReference>
<keyword evidence="6" id="KW-0547">Nucleotide-binding</keyword>
<dbReference type="PROSITE" id="PS50112">
    <property type="entry name" value="PAS"/>
    <property type="match status" value="1"/>
</dbReference>
<evidence type="ECO:0000259" key="17">
    <source>
        <dbReference type="PROSITE" id="PS50113"/>
    </source>
</evidence>
<accession>A0A0S2FB31</accession>
<keyword evidence="9" id="KW-0902">Two-component regulatory system</keyword>
<dbReference type="PANTHER" id="PTHR45339">
    <property type="entry name" value="HYBRID SIGNAL TRANSDUCTION HISTIDINE KINASE J"/>
    <property type="match status" value="1"/>
</dbReference>
<evidence type="ECO:0000256" key="4">
    <source>
        <dbReference type="ARBA" id="ARBA00022553"/>
    </source>
</evidence>
<dbReference type="PROSITE" id="PS50110">
    <property type="entry name" value="RESPONSE_REGULATORY"/>
    <property type="match status" value="2"/>
</dbReference>
<feature type="modified residue" description="4-aspartylphosphate" evidence="12">
    <location>
        <position position="1048"/>
    </location>
</feature>
<dbReference type="CDD" id="cd00130">
    <property type="entry name" value="PAS"/>
    <property type="match status" value="3"/>
</dbReference>
<evidence type="ECO:0000256" key="6">
    <source>
        <dbReference type="ARBA" id="ARBA00022741"/>
    </source>
</evidence>
<dbReference type="CDD" id="cd16922">
    <property type="entry name" value="HATPase_EvgS-ArcB-TorS-like"/>
    <property type="match status" value="1"/>
</dbReference>
<dbReference type="InterPro" id="IPR035965">
    <property type="entry name" value="PAS-like_dom_sf"/>
</dbReference>
<proteinExistence type="predicted"/>
<dbReference type="InterPro" id="IPR003661">
    <property type="entry name" value="HisK_dim/P_dom"/>
</dbReference>
<dbReference type="InterPro" id="IPR003594">
    <property type="entry name" value="HATPase_dom"/>
</dbReference>
<dbReference type="NCBIfam" id="TIGR00229">
    <property type="entry name" value="sensory_box"/>
    <property type="match status" value="3"/>
</dbReference>
<dbReference type="eggNOG" id="COG2205">
    <property type="taxonomic scope" value="Bacteria"/>
</dbReference>
<dbReference type="GO" id="GO:0000155">
    <property type="term" value="F:phosphorelay sensor kinase activity"/>
    <property type="evidence" value="ECO:0007669"/>
    <property type="project" value="InterPro"/>
</dbReference>
<dbReference type="InterPro" id="IPR024478">
    <property type="entry name" value="HlyB_4HB_MCP"/>
</dbReference>
<keyword evidence="4 12" id="KW-0597">Phosphoprotein</keyword>
<evidence type="ECO:0000256" key="8">
    <source>
        <dbReference type="ARBA" id="ARBA00022840"/>
    </source>
</evidence>
<evidence type="ECO:0000256" key="12">
    <source>
        <dbReference type="PROSITE-ProRule" id="PRU00169"/>
    </source>
</evidence>
<dbReference type="SUPFAM" id="SSF47384">
    <property type="entry name" value="Homodimeric domain of signal transducing histidine kinase"/>
    <property type="match status" value="1"/>
</dbReference>
<dbReference type="Pfam" id="PF12729">
    <property type="entry name" value="4HB_MCP_1"/>
    <property type="match status" value="1"/>
</dbReference>
<keyword evidence="5" id="KW-0808">Transferase</keyword>
<dbReference type="STRING" id="84531.LA76x_2637"/>
<dbReference type="PROSITE" id="PS50109">
    <property type="entry name" value="HIS_KIN"/>
    <property type="match status" value="1"/>
</dbReference>
<name>A0A0S2FB31_LYSAN</name>
<comment type="subcellular location">
    <subcellularLocation>
        <location evidence="2">Membrane</location>
    </subcellularLocation>
</comment>
<evidence type="ECO:0000313" key="19">
    <source>
        <dbReference type="Proteomes" id="UP000060787"/>
    </source>
</evidence>
<dbReference type="PATRIC" id="fig|84531.8.peg.2649"/>
<dbReference type="SUPFAM" id="SSF55785">
    <property type="entry name" value="PYP-like sensor domain (PAS domain)"/>
    <property type="match status" value="4"/>
</dbReference>
<dbReference type="SMART" id="SM00387">
    <property type="entry name" value="HATPase_c"/>
    <property type="match status" value="1"/>
</dbReference>
<dbReference type="InterPro" id="IPR036097">
    <property type="entry name" value="HisK_dim/P_sf"/>
</dbReference>
<dbReference type="Pfam" id="PF08447">
    <property type="entry name" value="PAS_3"/>
    <property type="match status" value="1"/>
</dbReference>
<gene>
    <name evidence="18" type="ORF">LA76x_2637</name>
</gene>
<dbReference type="Gene3D" id="3.30.450.20">
    <property type="entry name" value="PAS domain"/>
    <property type="match status" value="4"/>
</dbReference>
<evidence type="ECO:0000256" key="9">
    <source>
        <dbReference type="ARBA" id="ARBA00023012"/>
    </source>
</evidence>
<feature type="transmembrane region" description="Helical" evidence="13">
    <location>
        <begin position="175"/>
        <end position="201"/>
    </location>
</feature>
<dbReference type="Pfam" id="PF02518">
    <property type="entry name" value="HATPase_c"/>
    <property type="match status" value="1"/>
</dbReference>
<evidence type="ECO:0000256" key="7">
    <source>
        <dbReference type="ARBA" id="ARBA00022777"/>
    </source>
</evidence>
<feature type="domain" description="PAC" evidence="17">
    <location>
        <begin position="283"/>
        <end position="334"/>
    </location>
</feature>
<evidence type="ECO:0000256" key="5">
    <source>
        <dbReference type="ARBA" id="ARBA00022679"/>
    </source>
</evidence>
<dbReference type="RefSeq" id="WP_082647855.1">
    <property type="nucleotide sequence ID" value="NZ_CP011129.1"/>
</dbReference>
<feature type="domain" description="PAC" evidence="17">
    <location>
        <begin position="689"/>
        <end position="741"/>
    </location>
</feature>
<evidence type="ECO:0000259" key="15">
    <source>
        <dbReference type="PROSITE" id="PS50110"/>
    </source>
</evidence>
<dbReference type="InterPro" id="IPR036890">
    <property type="entry name" value="HATPase_C_sf"/>
</dbReference>
<keyword evidence="11" id="KW-0131">Cell cycle</keyword>
<feature type="domain" description="Histidine kinase" evidence="14">
    <location>
        <begin position="759"/>
        <end position="980"/>
    </location>
</feature>
<dbReference type="eggNOG" id="COG0642">
    <property type="taxonomic scope" value="Bacteria"/>
</dbReference>
<evidence type="ECO:0000256" key="11">
    <source>
        <dbReference type="ARBA" id="ARBA00023306"/>
    </source>
</evidence>
<evidence type="ECO:0000256" key="1">
    <source>
        <dbReference type="ARBA" id="ARBA00000085"/>
    </source>
</evidence>
<feature type="modified residue" description="4-aspartylphosphate" evidence="12">
    <location>
        <position position="1187"/>
    </location>
</feature>
<dbReference type="Pfam" id="PF00072">
    <property type="entry name" value="Response_reg"/>
    <property type="match status" value="2"/>
</dbReference>
<dbReference type="PRINTS" id="PR00344">
    <property type="entry name" value="BCTRLSENSOR"/>
</dbReference>
<dbReference type="SMART" id="SM00091">
    <property type="entry name" value="PAS"/>
    <property type="match status" value="4"/>
</dbReference>
<dbReference type="Pfam" id="PF13426">
    <property type="entry name" value="PAS_9"/>
    <property type="match status" value="2"/>
</dbReference>
<keyword evidence="8" id="KW-0067">ATP-binding</keyword>
<dbReference type="PANTHER" id="PTHR45339:SF1">
    <property type="entry name" value="HYBRID SIGNAL TRANSDUCTION HISTIDINE KINASE J"/>
    <property type="match status" value="1"/>
</dbReference>
<dbReference type="EMBL" id="CP011129">
    <property type="protein sequence ID" value="ALN80767.1"/>
    <property type="molecule type" value="Genomic_DNA"/>
</dbReference>
<evidence type="ECO:0000256" key="13">
    <source>
        <dbReference type="SAM" id="Phobius"/>
    </source>
</evidence>
<feature type="domain" description="PAS" evidence="16">
    <location>
        <begin position="210"/>
        <end position="280"/>
    </location>
</feature>
<dbReference type="SUPFAM" id="SSF55874">
    <property type="entry name" value="ATPase domain of HSP90 chaperone/DNA topoisomerase II/histidine kinase"/>
    <property type="match status" value="1"/>
</dbReference>
<dbReference type="InterPro" id="IPR001789">
    <property type="entry name" value="Sig_transdc_resp-reg_receiver"/>
</dbReference>
<keyword evidence="13" id="KW-0812">Transmembrane</keyword>
<dbReference type="SUPFAM" id="SSF52172">
    <property type="entry name" value="CheY-like"/>
    <property type="match status" value="2"/>
</dbReference>
<dbReference type="Proteomes" id="UP000060787">
    <property type="component" value="Chromosome"/>
</dbReference>
<dbReference type="InterPro" id="IPR011006">
    <property type="entry name" value="CheY-like_superfamily"/>
</dbReference>
<feature type="domain" description="Response regulatory" evidence="15">
    <location>
        <begin position="1138"/>
        <end position="1254"/>
    </location>
</feature>
<dbReference type="SMART" id="SM00086">
    <property type="entry name" value="PAC"/>
    <property type="match status" value="4"/>
</dbReference>
<dbReference type="Gene3D" id="3.40.50.2300">
    <property type="match status" value="2"/>
</dbReference>
<comment type="catalytic activity">
    <reaction evidence="1">
        <text>ATP + protein L-histidine = ADP + protein N-phospho-L-histidine.</text>
        <dbReference type="EC" id="2.7.13.3"/>
    </reaction>
</comment>
<dbReference type="EC" id="2.7.13.3" evidence="3"/>
<dbReference type="GO" id="GO:0016020">
    <property type="term" value="C:membrane"/>
    <property type="evidence" value="ECO:0007669"/>
    <property type="project" value="UniProtKB-SubCell"/>
</dbReference>
<evidence type="ECO:0000259" key="16">
    <source>
        <dbReference type="PROSITE" id="PS50112"/>
    </source>
</evidence>
<evidence type="ECO:0000256" key="10">
    <source>
        <dbReference type="ARBA" id="ARBA00023136"/>
    </source>
</evidence>
<dbReference type="KEGG" id="lab:LA76x_2637"/>
<dbReference type="InterPro" id="IPR000014">
    <property type="entry name" value="PAS"/>
</dbReference>
<dbReference type="InterPro" id="IPR004358">
    <property type="entry name" value="Sig_transdc_His_kin-like_C"/>
</dbReference>
<dbReference type="CDD" id="cd17546">
    <property type="entry name" value="REC_hyHK_CKI1_RcsC-like"/>
    <property type="match status" value="1"/>
</dbReference>
<dbReference type="InterPro" id="IPR001610">
    <property type="entry name" value="PAC"/>
</dbReference>
<evidence type="ECO:0000256" key="2">
    <source>
        <dbReference type="ARBA" id="ARBA00004370"/>
    </source>
</evidence>
<dbReference type="Gene3D" id="3.30.565.10">
    <property type="entry name" value="Histidine kinase-like ATPase, C-terminal domain"/>
    <property type="match status" value="1"/>
</dbReference>
<dbReference type="Gene3D" id="1.10.287.130">
    <property type="match status" value="1"/>
</dbReference>
<feature type="transmembrane region" description="Helical" evidence="13">
    <location>
        <begin position="12"/>
        <end position="32"/>
    </location>
</feature>
<protein>
    <recommendedName>
        <fullName evidence="3">histidine kinase</fullName>
        <ecNumber evidence="3">2.7.13.3</ecNumber>
    </recommendedName>
</protein>
<keyword evidence="10 13" id="KW-0472">Membrane</keyword>
<keyword evidence="19" id="KW-1185">Reference proteome</keyword>
<dbReference type="InterPro" id="IPR013655">
    <property type="entry name" value="PAS_fold_3"/>
</dbReference>
<dbReference type="PROSITE" id="PS50113">
    <property type="entry name" value="PAC"/>
    <property type="match status" value="2"/>
</dbReference>
<sequence>MNQLKIDTRLRLLVAVSCLFVMIAGAAGILGLRSVMQRLDTVYEDRTLALGHLSAVLESAQALRVHLHGELPAPESSSSKAGASIGLRSERWRAYMATRMTAEERGLAIQADKQVGLLARDADAVALAGQRRDAPGSETARFGASLDALIADLHSLIELQPRVAKQQQRAAQQDFAVVVAVITISILACLLVGMMLSWLLMRALRKQRLSQRLIQEVIDEYPAIVFVKDMLGRLILTNRAYERFFALPRGAALGKTDFDIIPHDAALRVRANDAEVLSTGGIKEVEEEVLGADGPRIFQSTKFPLTDDAGVPHSICGIAVDITDRREAEKCADKATEQLRALWDRSPDCYLFITHEGIVDVNEAAVKLYGVSSKTDLIGRRLSDPLISPATQPGGQDSIELGARTRAFVLGRLVSGGDPPLPEGLTAHIEGDVVHVQWQHLRGGKTPFFAEIVMHGIQLRNQDGVLAIVRDVTRRKLAEDSLKESEAFNKLLFQGSHRAMVVYDPGGAGFIDCNEAAVKVYGYARREEVLGKTPLDVSDPTQYDGTDSATAIERYDRAALTKGMETFEWRHRRPNDETWDAMVHLMAFSHRGKQILQFTLDDVTESRRSEAALRESEERLSLAIEGGDLATWQYDMKTAKLTGSDRNFAMFGIPGDAPISIEGFYELVHRKDRAHLEAAIQEAKRTGRISAEYRVFLPTGETRWLATRGRIYFDADGGPLHVSGTTQDVTALMQAKEDLSQAKAAADAANAAKSQFLANMSHEIRTPMNAILGMSHLALKDSADPAQRAYLDKIQRAGQHLLSIISDILDISKVEAGKLTIEQSYFTLSQLLGDVASVVGDKVEEKGLQIQFDVASDVPAALMGDRLRLGQVLINYATNAVKFTDRGGIRISVGVDQRDERDMLLRFTVRDTGIGLDLDQVGLIFEAFQQGDSSTTRKYEGAGLGLAICKNLVELMGGEVGVDSELGRGSTFWFTARLGRGELQLDAEELPATVRGRRILVAECHGELSRMLTGMGFTVATVCDGRSVLAAFKSSLESERPFDVVVLDLDIPRLDGPSVVERIRAYAPSRAIRLIAVASAKRMESVMQTGDVGGVRLIKPIEPSRMIDSVVGMIGASEEAPAGPTQEEGGHGALIGRRVLLVEDNDFNQEVARAVLSDAGLQVDVADDGAIAVGMAQAQAYDIILMDMQMPVMDGLTATREIRRLLPEPRVPILAMTANVMQEDRKRCADAGMDDFVAKPIDPDELLDLLAEWIGRHQPRA</sequence>